<gene>
    <name evidence="2" type="ORF">LOTGIDRAFT_157836</name>
</gene>
<dbReference type="EMBL" id="KB200701">
    <property type="protein sequence ID" value="ESP00560.1"/>
    <property type="molecule type" value="Genomic_DNA"/>
</dbReference>
<dbReference type="KEGG" id="lgi:LOTGIDRAFT_157836"/>
<dbReference type="HOGENOM" id="CLU_584341_0_0_1"/>
<keyword evidence="3" id="KW-1185">Reference proteome</keyword>
<name>V4CEY8_LOTGI</name>
<dbReference type="OMA" id="EINYTHA"/>
<organism evidence="2 3">
    <name type="scientific">Lottia gigantea</name>
    <name type="common">Giant owl limpet</name>
    <dbReference type="NCBI Taxonomy" id="225164"/>
    <lineage>
        <taxon>Eukaryota</taxon>
        <taxon>Metazoa</taxon>
        <taxon>Spiralia</taxon>
        <taxon>Lophotrochozoa</taxon>
        <taxon>Mollusca</taxon>
        <taxon>Gastropoda</taxon>
        <taxon>Patellogastropoda</taxon>
        <taxon>Lottioidea</taxon>
        <taxon>Lottiidae</taxon>
        <taxon>Lottia</taxon>
    </lineage>
</organism>
<evidence type="ECO:0000313" key="3">
    <source>
        <dbReference type="Proteomes" id="UP000030746"/>
    </source>
</evidence>
<protein>
    <submittedName>
        <fullName evidence="2">Uncharacterized protein</fullName>
    </submittedName>
</protein>
<feature type="compositionally biased region" description="Basic and acidic residues" evidence="1">
    <location>
        <begin position="366"/>
        <end position="378"/>
    </location>
</feature>
<dbReference type="Proteomes" id="UP000030746">
    <property type="component" value="Unassembled WGS sequence"/>
</dbReference>
<sequence>MELNMENDYVDKIMLKFLKENSKLAGKNERITVWSQSTNYPGALGIHSENSRVAAARNSTADQSLKNTVSAMESIHKKEIKSIDFSKRNVEDSMVAYSQKMRRISSDKYFDRIKIQNDLENSKKWTNMSKLYEEAIRNATPEVKYTLPIDRGRSVSLSQPKVPKANSRKISSQEQTKPQLIDESTGAKDNKLSKRSRRAGTIDAPEIIVTDTEKLPPITDKLPALEHKLSPSKDELSAPEDKLSAPDDKPQKDFTDNDTSRHHQMDRTESPRTDSCVVIAPYPDFDKLTEGENMDAKTAKKTTKKKKGKKTVKKKTPRISITEEKPDDAESCQIPSPSKTKTQQQPVDEGGIEKASSSRKVSMSKKTKDQNIECHDVSPRGFNPHRRRSLSMPTSPRPNVKHKSLVDCNGNEIVLKSVLRHRKTSDITYLVRKSVQFQLPDIDKHEFESYTDVKCEQSPNTVIIVRDY</sequence>
<proteinExistence type="predicted"/>
<feature type="compositionally biased region" description="Basic residues" evidence="1">
    <location>
        <begin position="299"/>
        <end position="317"/>
    </location>
</feature>
<feature type="compositionally biased region" description="Basic and acidic residues" evidence="1">
    <location>
        <begin position="284"/>
        <end position="298"/>
    </location>
</feature>
<dbReference type="GeneID" id="20237513"/>
<feature type="region of interest" description="Disordered" evidence="1">
    <location>
        <begin position="154"/>
        <end position="205"/>
    </location>
</feature>
<dbReference type="AlphaFoldDB" id="V4CEY8"/>
<dbReference type="RefSeq" id="XP_009048679.1">
    <property type="nucleotide sequence ID" value="XM_009050431.1"/>
</dbReference>
<reference evidence="2 3" key="1">
    <citation type="journal article" date="2013" name="Nature">
        <title>Insights into bilaterian evolution from three spiralian genomes.</title>
        <authorList>
            <person name="Simakov O."/>
            <person name="Marletaz F."/>
            <person name="Cho S.J."/>
            <person name="Edsinger-Gonzales E."/>
            <person name="Havlak P."/>
            <person name="Hellsten U."/>
            <person name="Kuo D.H."/>
            <person name="Larsson T."/>
            <person name="Lv J."/>
            <person name="Arendt D."/>
            <person name="Savage R."/>
            <person name="Osoegawa K."/>
            <person name="de Jong P."/>
            <person name="Grimwood J."/>
            <person name="Chapman J.A."/>
            <person name="Shapiro H."/>
            <person name="Aerts A."/>
            <person name="Otillar R.P."/>
            <person name="Terry A.Y."/>
            <person name="Boore J.L."/>
            <person name="Grigoriev I.V."/>
            <person name="Lindberg D.R."/>
            <person name="Seaver E.C."/>
            <person name="Weisblat D.A."/>
            <person name="Putnam N.H."/>
            <person name="Rokhsar D.S."/>
        </authorList>
    </citation>
    <scope>NUCLEOTIDE SEQUENCE [LARGE SCALE GENOMIC DNA]</scope>
</reference>
<feature type="region of interest" description="Disordered" evidence="1">
    <location>
        <begin position="223"/>
        <end position="404"/>
    </location>
</feature>
<feature type="compositionally biased region" description="Polar residues" evidence="1">
    <location>
        <begin position="168"/>
        <end position="178"/>
    </location>
</feature>
<feature type="compositionally biased region" description="Polar residues" evidence="1">
    <location>
        <begin position="333"/>
        <end position="346"/>
    </location>
</feature>
<evidence type="ECO:0000313" key="2">
    <source>
        <dbReference type="EMBL" id="ESP00560.1"/>
    </source>
</evidence>
<accession>V4CEY8</accession>
<dbReference type="OrthoDB" id="6157734at2759"/>
<evidence type="ECO:0000256" key="1">
    <source>
        <dbReference type="SAM" id="MobiDB-lite"/>
    </source>
</evidence>
<dbReference type="CTD" id="20237513"/>
<feature type="compositionally biased region" description="Basic and acidic residues" evidence="1">
    <location>
        <begin position="223"/>
        <end position="272"/>
    </location>
</feature>